<dbReference type="Gene3D" id="1.10.760.10">
    <property type="entry name" value="Cytochrome c-like domain"/>
    <property type="match status" value="2"/>
</dbReference>
<dbReference type="EC" id="1.11.1.5" evidence="11"/>
<evidence type="ECO:0000313" key="12">
    <source>
        <dbReference type="Proteomes" id="UP000001847"/>
    </source>
</evidence>
<reference evidence="11 12" key="1">
    <citation type="journal article" date="2008" name="PLoS ONE">
        <title>Genome sequence of the saprophyte Leptospira biflexa provides insights into the evolution of Leptospira and the pathogenesis of leptospirosis.</title>
        <authorList>
            <person name="Picardeau M."/>
            <person name="Bulach D.M."/>
            <person name="Bouchier C."/>
            <person name="Zuerner R.L."/>
            <person name="Zidane N."/>
            <person name="Wilson P.J."/>
            <person name="Creno S."/>
            <person name="Kuczek E.S."/>
            <person name="Bommezzadri S."/>
            <person name="Davis J.C."/>
            <person name="McGrath A."/>
            <person name="Johnson M.J."/>
            <person name="Boursaux-Eude C."/>
            <person name="Seemann T."/>
            <person name="Rouy Z."/>
            <person name="Coppel R.L."/>
            <person name="Rood J.I."/>
            <person name="Lajus A."/>
            <person name="Davies J.K."/>
            <person name="Medigue C."/>
            <person name="Adler B."/>
        </authorList>
    </citation>
    <scope>NUCLEOTIDE SEQUENCE [LARGE SCALE GENOMIC DNA]</scope>
    <source>
        <strain evidence="12">Patoc 1 / ATCC 23582 / Paris</strain>
    </source>
</reference>
<evidence type="ECO:0000256" key="3">
    <source>
        <dbReference type="ARBA" id="ARBA00022723"/>
    </source>
</evidence>
<proteinExistence type="predicted"/>
<keyword evidence="2 8" id="KW-0349">Heme</keyword>
<keyword evidence="3 9" id="KW-0479">Metal-binding</keyword>
<accession>B0SNF8</accession>
<dbReference type="GO" id="GO:0009055">
    <property type="term" value="F:electron transfer activity"/>
    <property type="evidence" value="ECO:0007669"/>
    <property type="project" value="InterPro"/>
</dbReference>
<dbReference type="PANTHER" id="PTHR30600">
    <property type="entry name" value="CYTOCHROME C PEROXIDASE-RELATED"/>
    <property type="match status" value="1"/>
</dbReference>
<dbReference type="AlphaFoldDB" id="B0SNF8"/>
<feature type="binding site" description="covalent" evidence="8">
    <location>
        <position position="203"/>
    </location>
    <ligand>
        <name>heme c</name>
        <dbReference type="ChEBI" id="CHEBI:61717"/>
        <label>2</label>
    </ligand>
</feature>
<organism evidence="11 12">
    <name type="scientific">Leptospira biflexa serovar Patoc (strain Patoc 1 / ATCC 23582 / Paris)</name>
    <dbReference type="NCBI Taxonomy" id="456481"/>
    <lineage>
        <taxon>Bacteria</taxon>
        <taxon>Pseudomonadati</taxon>
        <taxon>Spirochaetota</taxon>
        <taxon>Spirochaetia</taxon>
        <taxon>Leptospirales</taxon>
        <taxon>Leptospiraceae</taxon>
        <taxon>Leptospira</taxon>
    </lineage>
</organism>
<dbReference type="GO" id="GO:0046872">
    <property type="term" value="F:metal ion binding"/>
    <property type="evidence" value="ECO:0007669"/>
    <property type="project" value="UniProtKB-KW"/>
</dbReference>
<dbReference type="PANTHER" id="PTHR30600:SF7">
    <property type="entry name" value="CYTOCHROME C PEROXIDASE-RELATED"/>
    <property type="match status" value="1"/>
</dbReference>
<feature type="binding site" description="axial binding residue" evidence="9">
    <location>
        <position position="60"/>
    </location>
    <ligand>
        <name>heme c</name>
        <dbReference type="ChEBI" id="CHEBI:61717"/>
        <label>1</label>
    </ligand>
    <ligandPart>
        <name>Fe</name>
        <dbReference type="ChEBI" id="CHEBI:18248"/>
    </ligandPart>
</feature>
<dbReference type="Proteomes" id="UP000001847">
    <property type="component" value="Chromosome I"/>
</dbReference>
<keyword evidence="4" id="KW-0732">Signal</keyword>
<evidence type="ECO:0000256" key="8">
    <source>
        <dbReference type="PIRSR" id="PIRSR000294-1"/>
    </source>
</evidence>
<dbReference type="InterPro" id="IPR051395">
    <property type="entry name" value="Cytochrome_c_Peroxidase/MauG"/>
</dbReference>
<dbReference type="Pfam" id="PF03150">
    <property type="entry name" value="CCP_MauG"/>
    <property type="match status" value="1"/>
</dbReference>
<keyword evidence="6 11" id="KW-0560">Oxidoreductase</keyword>
<dbReference type="KEGG" id="lbi:LEPBI_I2855"/>
<evidence type="ECO:0000256" key="5">
    <source>
        <dbReference type="ARBA" id="ARBA00022764"/>
    </source>
</evidence>
<evidence type="ECO:0000259" key="10">
    <source>
        <dbReference type="PROSITE" id="PS51007"/>
    </source>
</evidence>
<dbReference type="PROSITE" id="PS51007">
    <property type="entry name" value="CYTC"/>
    <property type="match status" value="1"/>
</dbReference>
<dbReference type="RefSeq" id="WP_012389783.1">
    <property type="nucleotide sequence ID" value="NC_010602.1"/>
</dbReference>
<dbReference type="EMBL" id="CP000786">
    <property type="protein sequence ID" value="ABZ98925.1"/>
    <property type="molecule type" value="Genomic_DNA"/>
</dbReference>
<feature type="binding site" description="covalent" evidence="8">
    <location>
        <position position="59"/>
    </location>
    <ligand>
        <name>heme c</name>
        <dbReference type="ChEBI" id="CHEBI:61717"/>
        <label>1</label>
    </ligand>
</feature>
<comment type="subcellular location">
    <subcellularLocation>
        <location evidence="1">Periplasm</location>
    </subcellularLocation>
</comment>
<keyword evidence="7 9" id="KW-0408">Iron</keyword>
<feature type="binding site" description="axial binding residue" evidence="9">
    <location>
        <position position="207"/>
    </location>
    <ligand>
        <name>heme c</name>
        <dbReference type="ChEBI" id="CHEBI:61717"/>
        <label>2</label>
    </ligand>
    <ligandPart>
        <name>Fe</name>
        <dbReference type="ChEBI" id="CHEBI:18248"/>
    </ligandPart>
</feature>
<dbReference type="PIRSF" id="PIRSF000294">
    <property type="entry name" value="Cytochrome-c_peroxidase"/>
    <property type="match status" value="1"/>
</dbReference>
<evidence type="ECO:0000256" key="7">
    <source>
        <dbReference type="ARBA" id="ARBA00023004"/>
    </source>
</evidence>
<feature type="binding site" description="covalent" evidence="8">
    <location>
        <position position="56"/>
    </location>
    <ligand>
        <name>heme c</name>
        <dbReference type="ChEBI" id="CHEBI:61717"/>
        <label>1</label>
    </ligand>
</feature>
<evidence type="ECO:0000256" key="4">
    <source>
        <dbReference type="ARBA" id="ARBA00022729"/>
    </source>
</evidence>
<dbReference type="InterPro" id="IPR009056">
    <property type="entry name" value="Cyt_c-like_dom"/>
</dbReference>
<dbReference type="GO" id="GO:0042597">
    <property type="term" value="C:periplasmic space"/>
    <property type="evidence" value="ECO:0007669"/>
    <property type="project" value="UniProtKB-SubCell"/>
</dbReference>
<feature type="domain" description="Cytochrome c" evidence="10">
    <location>
        <begin position="189"/>
        <end position="301"/>
    </location>
</feature>
<gene>
    <name evidence="11" type="ordered locus">LEPBI_I2855</name>
</gene>
<protein>
    <submittedName>
        <fullName evidence="11">Putative cytochrome c551 peroxidase</fullName>
        <ecNumber evidence="11">1.11.1.5</ecNumber>
    </submittedName>
</protein>
<evidence type="ECO:0000256" key="2">
    <source>
        <dbReference type="ARBA" id="ARBA00022617"/>
    </source>
</evidence>
<evidence type="ECO:0000256" key="1">
    <source>
        <dbReference type="ARBA" id="ARBA00004418"/>
    </source>
</evidence>
<evidence type="ECO:0000256" key="6">
    <source>
        <dbReference type="ARBA" id="ARBA00023002"/>
    </source>
</evidence>
<dbReference type="HOGENOM" id="CLU_034652_1_1_12"/>
<dbReference type="InterPro" id="IPR004852">
    <property type="entry name" value="Di-haem_cyt_c_peroxidsae"/>
</dbReference>
<name>B0SNF8_LEPBP</name>
<sequence>MNDIAYANNLQSIAKTQIGSLPVSSPGSENDTIAIVELGNKIFRDINLSENRIQACITCHPLNGRSAGMDRQSTSRGTFGQLGKRNTPTILNIGFSNVIFWDGRRNQLYDQAIDPFINPLEMSLPSETELIQRIQNDPTYQEYFINAFPEDPNPTLHHVRTSISAFERSLISNSRYDDFINGNLIAMTRQELDGLKLFMEIGCTNCHSGFTLGGNGFGRLENPSLYNPNDLGKFEVTGDPNDRYVFKVPSLRNVSLTQPYFHDGSVSTLNEAIERMNAYGLNRNIQKQEIDTLILFLKTLSDKTKTN</sequence>
<dbReference type="SUPFAM" id="SSF46626">
    <property type="entry name" value="Cytochrome c"/>
    <property type="match status" value="2"/>
</dbReference>
<feature type="binding site" description="covalent" evidence="8">
    <location>
        <position position="206"/>
    </location>
    <ligand>
        <name>heme c</name>
        <dbReference type="ChEBI" id="CHEBI:61717"/>
        <label>2</label>
    </ligand>
</feature>
<dbReference type="GO" id="GO:0004130">
    <property type="term" value="F:cytochrome-c peroxidase activity"/>
    <property type="evidence" value="ECO:0007669"/>
    <property type="project" value="UniProtKB-EC"/>
</dbReference>
<comment type="cofactor">
    <cofactor evidence="8">
        <name>heme</name>
        <dbReference type="ChEBI" id="CHEBI:30413"/>
    </cofactor>
    <text evidence="8">Binds 2 heme groups.</text>
</comment>
<keyword evidence="11" id="KW-0575">Peroxidase</keyword>
<evidence type="ECO:0000256" key="9">
    <source>
        <dbReference type="PIRSR" id="PIRSR000294-2"/>
    </source>
</evidence>
<feature type="binding site" description="axial binding residue" evidence="9">
    <location>
        <position position="276"/>
    </location>
    <ligand>
        <name>heme c</name>
        <dbReference type="ChEBI" id="CHEBI:61717"/>
        <label>2</label>
    </ligand>
    <ligandPart>
        <name>Fe</name>
        <dbReference type="ChEBI" id="CHEBI:18248"/>
    </ligandPart>
</feature>
<comment type="PTM">
    <text evidence="8">Binds 2 heme groups per subunit.</text>
</comment>
<dbReference type="GO" id="GO:0020037">
    <property type="term" value="F:heme binding"/>
    <property type="evidence" value="ECO:0007669"/>
    <property type="project" value="InterPro"/>
</dbReference>
<keyword evidence="5" id="KW-0574">Periplasm</keyword>
<evidence type="ECO:0000313" key="11">
    <source>
        <dbReference type="EMBL" id="ABZ98925.1"/>
    </source>
</evidence>
<dbReference type="InterPro" id="IPR026259">
    <property type="entry name" value="MauG/Cytc_peroxidase"/>
</dbReference>
<keyword evidence="12" id="KW-1185">Reference proteome</keyword>
<dbReference type="InterPro" id="IPR036909">
    <property type="entry name" value="Cyt_c-like_dom_sf"/>
</dbReference>
<dbReference type="STRING" id="456481.LEPBI_I2855"/>